<keyword evidence="1" id="KW-0813">Transport</keyword>
<dbReference type="InterPro" id="IPR003593">
    <property type="entry name" value="AAA+_ATPase"/>
</dbReference>
<name>A0A3N0CAB5_9ACTN</name>
<organism evidence="5 6">
    <name type="scientific">Nocardioides marmoriginsengisoli</name>
    <dbReference type="NCBI Taxonomy" id="661483"/>
    <lineage>
        <taxon>Bacteria</taxon>
        <taxon>Bacillati</taxon>
        <taxon>Actinomycetota</taxon>
        <taxon>Actinomycetes</taxon>
        <taxon>Propionibacteriales</taxon>
        <taxon>Nocardioidaceae</taxon>
        <taxon>Nocardioides</taxon>
    </lineage>
</organism>
<sequence length="223" mass="23374">MSLQLNGITVTVRDGRTDLIIVDGVDLAVAAGETVALTGPSGSGKSTLLSVAGLLLRPTAGRVTVAGVDVTDLKDRARTRLRGTTIGVVYQAANLLPSLTARQQVEVVAHVNGRLDRTARGRVVELLTRVGLEDRLDARPGELSGGERQRVALARALMMEPTVLLADEPTAALDPARAAEVNALLLEEAGRWGTATLLVTHDGADAAGADREIRLERPASIVV</sequence>
<reference evidence="5 6" key="1">
    <citation type="submission" date="2018-11" db="EMBL/GenBank/DDBJ databases">
        <authorList>
            <person name="Li F."/>
        </authorList>
    </citation>
    <scope>NUCLEOTIDE SEQUENCE [LARGE SCALE GENOMIC DNA]</scope>
    <source>
        <strain evidence="5 6">Gsoil 097</strain>
    </source>
</reference>
<dbReference type="RefSeq" id="WP_123229152.1">
    <property type="nucleotide sequence ID" value="NZ_RJSE01000009.1"/>
</dbReference>
<dbReference type="GO" id="GO:0005524">
    <property type="term" value="F:ATP binding"/>
    <property type="evidence" value="ECO:0007669"/>
    <property type="project" value="UniProtKB-KW"/>
</dbReference>
<dbReference type="AlphaFoldDB" id="A0A3N0CAB5"/>
<dbReference type="Proteomes" id="UP000267128">
    <property type="component" value="Unassembled WGS sequence"/>
</dbReference>
<evidence type="ECO:0000259" key="4">
    <source>
        <dbReference type="PROSITE" id="PS50893"/>
    </source>
</evidence>
<dbReference type="GO" id="GO:0016887">
    <property type="term" value="F:ATP hydrolysis activity"/>
    <property type="evidence" value="ECO:0007669"/>
    <property type="project" value="InterPro"/>
</dbReference>
<evidence type="ECO:0000256" key="1">
    <source>
        <dbReference type="ARBA" id="ARBA00022448"/>
    </source>
</evidence>
<dbReference type="PANTHER" id="PTHR24220">
    <property type="entry name" value="IMPORT ATP-BINDING PROTEIN"/>
    <property type="match status" value="1"/>
</dbReference>
<feature type="domain" description="ABC transporter" evidence="4">
    <location>
        <begin position="3"/>
        <end position="223"/>
    </location>
</feature>
<dbReference type="PANTHER" id="PTHR24220:SF685">
    <property type="entry name" value="ABC TRANSPORTER RELATED"/>
    <property type="match status" value="1"/>
</dbReference>
<keyword evidence="2" id="KW-0547">Nucleotide-binding</keyword>
<protein>
    <submittedName>
        <fullName evidence="5">ABC transporter ATP-binding protein</fullName>
    </submittedName>
</protein>
<gene>
    <name evidence="5" type="ORF">EFK50_18865</name>
</gene>
<dbReference type="EMBL" id="RJSE01000009">
    <property type="protein sequence ID" value="RNL60400.1"/>
    <property type="molecule type" value="Genomic_DNA"/>
</dbReference>
<evidence type="ECO:0000313" key="5">
    <source>
        <dbReference type="EMBL" id="RNL60400.1"/>
    </source>
</evidence>
<evidence type="ECO:0000256" key="3">
    <source>
        <dbReference type="ARBA" id="ARBA00022840"/>
    </source>
</evidence>
<dbReference type="InterPro" id="IPR003439">
    <property type="entry name" value="ABC_transporter-like_ATP-bd"/>
</dbReference>
<dbReference type="Pfam" id="PF00005">
    <property type="entry name" value="ABC_tran"/>
    <property type="match status" value="1"/>
</dbReference>
<keyword evidence="6" id="KW-1185">Reference proteome</keyword>
<evidence type="ECO:0000256" key="2">
    <source>
        <dbReference type="ARBA" id="ARBA00022741"/>
    </source>
</evidence>
<dbReference type="GO" id="GO:0022857">
    <property type="term" value="F:transmembrane transporter activity"/>
    <property type="evidence" value="ECO:0007669"/>
    <property type="project" value="TreeGrafter"/>
</dbReference>
<dbReference type="InterPro" id="IPR027417">
    <property type="entry name" value="P-loop_NTPase"/>
</dbReference>
<dbReference type="GO" id="GO:0005886">
    <property type="term" value="C:plasma membrane"/>
    <property type="evidence" value="ECO:0007669"/>
    <property type="project" value="TreeGrafter"/>
</dbReference>
<dbReference type="Gene3D" id="3.40.50.300">
    <property type="entry name" value="P-loop containing nucleotide triphosphate hydrolases"/>
    <property type="match status" value="1"/>
</dbReference>
<dbReference type="InterPro" id="IPR015854">
    <property type="entry name" value="ABC_transpr_LolD-like"/>
</dbReference>
<dbReference type="PROSITE" id="PS50893">
    <property type="entry name" value="ABC_TRANSPORTER_2"/>
    <property type="match status" value="1"/>
</dbReference>
<comment type="caution">
    <text evidence="5">The sequence shown here is derived from an EMBL/GenBank/DDBJ whole genome shotgun (WGS) entry which is preliminary data.</text>
</comment>
<dbReference type="CDD" id="cd03255">
    <property type="entry name" value="ABC_MJ0796_LolCDE_FtsE"/>
    <property type="match status" value="1"/>
</dbReference>
<keyword evidence="3 5" id="KW-0067">ATP-binding</keyword>
<dbReference type="PROSITE" id="PS00211">
    <property type="entry name" value="ABC_TRANSPORTER_1"/>
    <property type="match status" value="1"/>
</dbReference>
<dbReference type="InterPro" id="IPR017911">
    <property type="entry name" value="MacB-like_ATP-bd"/>
</dbReference>
<dbReference type="OrthoDB" id="3176024at2"/>
<dbReference type="SMART" id="SM00382">
    <property type="entry name" value="AAA"/>
    <property type="match status" value="1"/>
</dbReference>
<dbReference type="InterPro" id="IPR017871">
    <property type="entry name" value="ABC_transporter-like_CS"/>
</dbReference>
<accession>A0A3N0CAB5</accession>
<evidence type="ECO:0000313" key="6">
    <source>
        <dbReference type="Proteomes" id="UP000267128"/>
    </source>
</evidence>
<dbReference type="SUPFAM" id="SSF52540">
    <property type="entry name" value="P-loop containing nucleoside triphosphate hydrolases"/>
    <property type="match status" value="1"/>
</dbReference>
<proteinExistence type="predicted"/>